<dbReference type="SUPFAM" id="SSF64182">
    <property type="entry name" value="DHH phosphoesterases"/>
    <property type="match status" value="1"/>
</dbReference>
<dbReference type="AlphaFoldDB" id="A0A1W1WTM4"/>
<evidence type="ECO:0000313" key="4">
    <source>
        <dbReference type="Proteomes" id="UP000192602"/>
    </source>
</evidence>
<dbReference type="EMBL" id="FWWZ01000001">
    <property type="protein sequence ID" value="SMC09093.1"/>
    <property type="molecule type" value="Genomic_DNA"/>
</dbReference>
<dbReference type="STRING" id="1069081.SAMN05660197_0891"/>
<dbReference type="InterPro" id="IPR051319">
    <property type="entry name" value="Oligoribo/pAp-PDE_c-di-AMP_PDE"/>
</dbReference>
<protein>
    <submittedName>
        <fullName evidence="3">Phosphoesterase RecJ domain-containing protein</fullName>
    </submittedName>
</protein>
<feature type="domain" description="DHHA1" evidence="2">
    <location>
        <begin position="211"/>
        <end position="307"/>
    </location>
</feature>
<dbReference type="OrthoDB" id="9803668at2"/>
<dbReference type="PANTHER" id="PTHR47618">
    <property type="entry name" value="BIFUNCTIONAL OLIGORIBONUCLEASE AND PAP PHOSPHATASE NRNA"/>
    <property type="match status" value="1"/>
</dbReference>
<keyword evidence="4" id="KW-1185">Reference proteome</keyword>
<name>A0A1W1WTM4_9BACT</name>
<proteinExistence type="predicted"/>
<dbReference type="RefSeq" id="WP_084275342.1">
    <property type="nucleotide sequence ID" value="NZ_AP026671.1"/>
</dbReference>
<gene>
    <name evidence="3" type="ORF">SAMN05660197_0891</name>
</gene>
<evidence type="ECO:0000259" key="1">
    <source>
        <dbReference type="Pfam" id="PF01368"/>
    </source>
</evidence>
<dbReference type="InterPro" id="IPR038763">
    <property type="entry name" value="DHH_sf"/>
</dbReference>
<dbReference type="Pfam" id="PF02272">
    <property type="entry name" value="DHHA1"/>
    <property type="match status" value="1"/>
</dbReference>
<dbReference type="PANTHER" id="PTHR47618:SF1">
    <property type="entry name" value="BIFUNCTIONAL OLIGORIBONUCLEASE AND PAP PHOSPHATASE NRNA"/>
    <property type="match status" value="1"/>
</dbReference>
<sequence>MKEAWKRIEEATYITLLTHVNPDADTLGSALGMYHVLRKMGKKPTVVNVTPLPYNLDFLPGFKSIKKSLPPKSELLISFDCGSFDRLGIPKMELPLINFDHHRTNTLYGDFNIIDPKAAATSQVVYRFLQECGVQISQESALCFYTALVDDTGFFKYDSVNADVFAFAKELCEIGVVPEYVANQLTMREPLAKLRLLPLVLETLTLRLNAKVAILYLTQQMLKTTGATKEMADDALNMARSLVTVEVAMLLRQEENGNIKVSLRSKNFVDVGKIALVFGGGGHKRAAGFTSPLNDFKKVEEDILDILAKELDIEKK</sequence>
<dbReference type="InterPro" id="IPR001667">
    <property type="entry name" value="DDH_dom"/>
</dbReference>
<dbReference type="GO" id="GO:0003676">
    <property type="term" value="F:nucleic acid binding"/>
    <property type="evidence" value="ECO:0007669"/>
    <property type="project" value="InterPro"/>
</dbReference>
<reference evidence="4" key="1">
    <citation type="submission" date="2017-04" db="EMBL/GenBank/DDBJ databases">
        <authorList>
            <person name="Varghese N."/>
            <person name="Submissions S."/>
        </authorList>
    </citation>
    <scope>NUCLEOTIDE SEQUENCE [LARGE SCALE GENOMIC DNA]</scope>
    <source>
        <strain evidence="4">DSM 16512</strain>
    </source>
</reference>
<organism evidence="3 4">
    <name type="scientific">Nitratiruptor tergarcus DSM 16512</name>
    <dbReference type="NCBI Taxonomy" id="1069081"/>
    <lineage>
        <taxon>Bacteria</taxon>
        <taxon>Pseudomonadati</taxon>
        <taxon>Campylobacterota</taxon>
        <taxon>Epsilonproteobacteria</taxon>
        <taxon>Nautiliales</taxon>
        <taxon>Nitratiruptoraceae</taxon>
        <taxon>Nitratiruptor</taxon>
    </lineage>
</organism>
<evidence type="ECO:0000313" key="3">
    <source>
        <dbReference type="EMBL" id="SMC09093.1"/>
    </source>
</evidence>
<dbReference type="Gene3D" id="3.90.1640.10">
    <property type="entry name" value="inorganic pyrophosphatase (n-terminal core)"/>
    <property type="match status" value="1"/>
</dbReference>
<accession>A0A1W1WTM4</accession>
<feature type="domain" description="DDH" evidence="1">
    <location>
        <begin position="14"/>
        <end position="147"/>
    </location>
</feature>
<evidence type="ECO:0000259" key="2">
    <source>
        <dbReference type="Pfam" id="PF02272"/>
    </source>
</evidence>
<dbReference type="Pfam" id="PF01368">
    <property type="entry name" value="DHH"/>
    <property type="match status" value="1"/>
</dbReference>
<dbReference type="InterPro" id="IPR003156">
    <property type="entry name" value="DHHA1_dom"/>
</dbReference>
<dbReference type="Gene3D" id="3.10.310.30">
    <property type="match status" value="1"/>
</dbReference>
<dbReference type="Proteomes" id="UP000192602">
    <property type="component" value="Unassembled WGS sequence"/>
</dbReference>